<dbReference type="AlphaFoldDB" id="A0A6G1I3V7"/>
<feature type="repeat" description="TPR" evidence="7">
    <location>
        <begin position="373"/>
        <end position="406"/>
    </location>
</feature>
<feature type="repeat" description="TPR" evidence="7">
    <location>
        <begin position="407"/>
        <end position="440"/>
    </location>
</feature>
<dbReference type="Gene3D" id="1.25.40.10">
    <property type="entry name" value="Tetratricopeptide repeat domain"/>
    <property type="match status" value="2"/>
</dbReference>
<feature type="compositionally biased region" description="Pro residues" evidence="8">
    <location>
        <begin position="88"/>
        <end position="107"/>
    </location>
</feature>
<dbReference type="GO" id="GO:0045842">
    <property type="term" value="P:positive regulation of mitotic metaphase/anaphase transition"/>
    <property type="evidence" value="ECO:0007669"/>
    <property type="project" value="TreeGrafter"/>
</dbReference>
<dbReference type="Pfam" id="PF13432">
    <property type="entry name" value="TPR_16"/>
    <property type="match status" value="2"/>
</dbReference>
<evidence type="ECO:0000313" key="10">
    <source>
        <dbReference type="EMBL" id="KAF2402665.1"/>
    </source>
</evidence>
<dbReference type="InterPro" id="IPR019734">
    <property type="entry name" value="TPR_rpt"/>
</dbReference>
<protein>
    <submittedName>
        <fullName evidence="10">Anaphase-promoting complex subunit CDC23</fullName>
    </submittedName>
</protein>
<keyword evidence="4" id="KW-0833">Ubl conjugation pathway</keyword>
<dbReference type="Proteomes" id="UP000799640">
    <property type="component" value="Unassembled WGS sequence"/>
</dbReference>
<evidence type="ECO:0000256" key="1">
    <source>
        <dbReference type="ARBA" id="ARBA00022618"/>
    </source>
</evidence>
<feature type="repeat" description="TPR" evidence="7">
    <location>
        <begin position="339"/>
        <end position="372"/>
    </location>
</feature>
<gene>
    <name evidence="10" type="ORF">EJ06DRAFT_472738</name>
</gene>
<name>A0A6G1I3V7_9PEZI</name>
<dbReference type="PANTHER" id="PTHR12558">
    <property type="entry name" value="CELL DIVISION CYCLE 16,23,27"/>
    <property type="match status" value="1"/>
</dbReference>
<evidence type="ECO:0000256" key="6">
    <source>
        <dbReference type="ARBA" id="ARBA00023306"/>
    </source>
</evidence>
<evidence type="ECO:0000256" key="2">
    <source>
        <dbReference type="ARBA" id="ARBA00022737"/>
    </source>
</evidence>
<evidence type="ECO:0000259" key="9">
    <source>
        <dbReference type="Pfam" id="PF04049"/>
    </source>
</evidence>
<keyword evidence="6" id="KW-0131">Cell cycle</keyword>
<dbReference type="PANTHER" id="PTHR12558:SF10">
    <property type="entry name" value="CELL DIVISION CYCLE PROTEIN 23 HOMOLOG"/>
    <property type="match status" value="1"/>
</dbReference>
<dbReference type="SMART" id="SM00028">
    <property type="entry name" value="TPR"/>
    <property type="match status" value="6"/>
</dbReference>
<dbReference type="SUPFAM" id="SSF81901">
    <property type="entry name" value="HCP-like"/>
    <property type="match status" value="1"/>
</dbReference>
<evidence type="ECO:0000313" key="11">
    <source>
        <dbReference type="Proteomes" id="UP000799640"/>
    </source>
</evidence>
<keyword evidence="2" id="KW-0677">Repeat</keyword>
<dbReference type="PROSITE" id="PS50005">
    <property type="entry name" value="TPR"/>
    <property type="match status" value="3"/>
</dbReference>
<dbReference type="SUPFAM" id="SSF48452">
    <property type="entry name" value="TPR-like"/>
    <property type="match status" value="1"/>
</dbReference>
<sequence length="593" mass="66626">MSLTPTQRADLERNLAHAVTGCSERGLYHGAKWAAELLNSLPEGEHSITDPPPAPDAHLERRELPRFLLAKALFDSREYDRAAAVFLPRPPPPPAPHPVPPTPPQPPLSALSKKAVFLALYAKYLAGEKRKDEESEMVLGPADGPLTPNKDLVMLSNTLEGLLTSYYAAGSNGDGWLEYLYGVFLAKGKNETQAKEWLIKSARLRPFHWGVWQELTALTANAEELQQSIAALPENVMTFIFHVFANQEQMRFNAHVHTALTQLLALFPQSPFLKSQRALLYYHSNDYEEAAAVFNDILRSNPFRLDSLDCYSNVLYVLGHRAKLSNIAQCAALIDKFRPETCCIIGNYYSIMSEHEKAVMYFRRALTLDRTFLSAWTLMGLEYIEMKNTHAALEAYRRAVDVNRRDYRAWYGMGQIYEILEMHAYGLYYYQRAAALRPFDPKMWMAVGASFARGGKLSNAIRAYKRALVAGSYQKKMGGSAAELRASGGALDPDTLYEVAKLYERVGDRREARAFMELVIAQEESHPTDNDATFGVGVTPNTSKARMWLAKFHYAAGDYNAANELATQLCQDGFDVEEAKALQRDIRARIEAM</sequence>
<keyword evidence="3" id="KW-0498">Mitosis</keyword>
<evidence type="ECO:0000256" key="3">
    <source>
        <dbReference type="ARBA" id="ARBA00022776"/>
    </source>
</evidence>
<dbReference type="InterPro" id="IPR007192">
    <property type="entry name" value="APC8"/>
</dbReference>
<keyword evidence="11" id="KW-1185">Reference proteome</keyword>
<dbReference type="Pfam" id="PF04049">
    <property type="entry name" value="ANAPC8"/>
    <property type="match status" value="1"/>
</dbReference>
<evidence type="ECO:0000256" key="7">
    <source>
        <dbReference type="PROSITE-ProRule" id="PRU00339"/>
    </source>
</evidence>
<feature type="domain" description="Cdc23" evidence="9">
    <location>
        <begin position="11"/>
        <end position="278"/>
    </location>
</feature>
<dbReference type="InterPro" id="IPR011990">
    <property type="entry name" value="TPR-like_helical_dom_sf"/>
</dbReference>
<dbReference type="Pfam" id="PF08238">
    <property type="entry name" value="Sel1"/>
    <property type="match status" value="1"/>
</dbReference>
<dbReference type="EMBL" id="ML996690">
    <property type="protein sequence ID" value="KAF2402665.1"/>
    <property type="molecule type" value="Genomic_DNA"/>
</dbReference>
<evidence type="ECO:0000256" key="5">
    <source>
        <dbReference type="ARBA" id="ARBA00022803"/>
    </source>
</evidence>
<feature type="region of interest" description="Disordered" evidence="8">
    <location>
        <begin position="87"/>
        <end position="107"/>
    </location>
</feature>
<dbReference type="GO" id="GO:0051301">
    <property type="term" value="P:cell division"/>
    <property type="evidence" value="ECO:0007669"/>
    <property type="project" value="UniProtKB-KW"/>
</dbReference>
<organism evidence="10 11">
    <name type="scientific">Trichodelitschia bisporula</name>
    <dbReference type="NCBI Taxonomy" id="703511"/>
    <lineage>
        <taxon>Eukaryota</taxon>
        <taxon>Fungi</taxon>
        <taxon>Dikarya</taxon>
        <taxon>Ascomycota</taxon>
        <taxon>Pezizomycotina</taxon>
        <taxon>Dothideomycetes</taxon>
        <taxon>Dothideomycetes incertae sedis</taxon>
        <taxon>Phaeotrichales</taxon>
        <taxon>Phaeotrichaceae</taxon>
        <taxon>Trichodelitschia</taxon>
    </lineage>
</organism>
<reference evidence="10" key="1">
    <citation type="journal article" date="2020" name="Stud. Mycol.">
        <title>101 Dothideomycetes genomes: a test case for predicting lifestyles and emergence of pathogens.</title>
        <authorList>
            <person name="Haridas S."/>
            <person name="Albert R."/>
            <person name="Binder M."/>
            <person name="Bloem J."/>
            <person name="Labutti K."/>
            <person name="Salamov A."/>
            <person name="Andreopoulos B."/>
            <person name="Baker S."/>
            <person name="Barry K."/>
            <person name="Bills G."/>
            <person name="Bluhm B."/>
            <person name="Cannon C."/>
            <person name="Castanera R."/>
            <person name="Culley D."/>
            <person name="Daum C."/>
            <person name="Ezra D."/>
            <person name="Gonzalez J."/>
            <person name="Henrissat B."/>
            <person name="Kuo A."/>
            <person name="Liang C."/>
            <person name="Lipzen A."/>
            <person name="Lutzoni F."/>
            <person name="Magnuson J."/>
            <person name="Mondo S."/>
            <person name="Nolan M."/>
            <person name="Ohm R."/>
            <person name="Pangilinan J."/>
            <person name="Park H.-J."/>
            <person name="Ramirez L."/>
            <person name="Alfaro M."/>
            <person name="Sun H."/>
            <person name="Tritt A."/>
            <person name="Yoshinaga Y."/>
            <person name="Zwiers L.-H."/>
            <person name="Turgeon B."/>
            <person name="Goodwin S."/>
            <person name="Spatafora J."/>
            <person name="Crous P."/>
            <person name="Grigoriev I."/>
        </authorList>
    </citation>
    <scope>NUCLEOTIDE SEQUENCE</scope>
    <source>
        <strain evidence="10">CBS 262.69</strain>
    </source>
</reference>
<keyword evidence="1" id="KW-0132">Cell division</keyword>
<keyword evidence="5 7" id="KW-0802">TPR repeat</keyword>
<dbReference type="Pfam" id="PF13181">
    <property type="entry name" value="TPR_8"/>
    <property type="match status" value="1"/>
</dbReference>
<dbReference type="InterPro" id="IPR006597">
    <property type="entry name" value="Sel1-like"/>
</dbReference>
<proteinExistence type="predicted"/>
<dbReference type="GO" id="GO:0005680">
    <property type="term" value="C:anaphase-promoting complex"/>
    <property type="evidence" value="ECO:0007669"/>
    <property type="project" value="InterPro"/>
</dbReference>
<evidence type="ECO:0000256" key="4">
    <source>
        <dbReference type="ARBA" id="ARBA00022786"/>
    </source>
</evidence>
<accession>A0A6G1I3V7</accession>
<evidence type="ECO:0000256" key="8">
    <source>
        <dbReference type="SAM" id="MobiDB-lite"/>
    </source>
</evidence>
<dbReference type="OrthoDB" id="10262026at2759"/>
<dbReference type="GO" id="GO:0016567">
    <property type="term" value="P:protein ubiquitination"/>
    <property type="evidence" value="ECO:0007669"/>
    <property type="project" value="TreeGrafter"/>
</dbReference>
<dbReference type="GO" id="GO:0031145">
    <property type="term" value="P:anaphase-promoting complex-dependent catabolic process"/>
    <property type="evidence" value="ECO:0007669"/>
    <property type="project" value="TreeGrafter"/>
</dbReference>